<dbReference type="InterPro" id="IPR001279">
    <property type="entry name" value="Metallo-B-lactamas"/>
</dbReference>
<dbReference type="GO" id="GO:0016787">
    <property type="term" value="F:hydrolase activity"/>
    <property type="evidence" value="ECO:0007669"/>
    <property type="project" value="UniProtKB-KW"/>
</dbReference>
<keyword evidence="3 6" id="KW-0378">Hydrolase</keyword>
<keyword evidence="7" id="KW-1185">Reference proteome</keyword>
<reference evidence="6 7" key="1">
    <citation type="submission" date="2017-04" db="EMBL/GenBank/DDBJ databases">
        <title>High diversity of culturable Acinetobacter species in natural soil and water ecosystems.</title>
        <authorList>
            <person name="Nemec A."/>
            <person name="Radolfova-Krizova L."/>
        </authorList>
    </citation>
    <scope>NUCLEOTIDE SEQUENCE [LARGE SCALE GENOMIC DNA]</scope>
    <source>
        <strain evidence="6 7">ANC 4999</strain>
    </source>
</reference>
<sequence length="270" mass="30877">MIYKVHHLHCGTMCPICAPLFGQKGLKAEIVCHCLLIETDQGLVLVDTGLGIQDYLHTKQRLGAIVAKIGAIIPDLNLTAIRQIQQLGFKSSDVKHILVSHLDFDHAGGISDFPNATIHILSTEFNAARSLSFQNKLRYRTQQFKDHRYWNFIEPQQGETWFNFSKVQAFKLFNDEILMIPLLGHTAGHCGIAIKQQNNWMLFCGDAYYSHLELDPKHKLPSLEITERLFAFDNLQRIQTLHHIQQLAQTEPQIDIICAHDPIELKRYQS</sequence>
<dbReference type="PANTHER" id="PTHR42978">
    <property type="entry name" value="QUORUM-QUENCHING LACTONASE YTNP-RELATED-RELATED"/>
    <property type="match status" value="1"/>
</dbReference>
<comment type="caution">
    <text evidence="6">The sequence shown here is derived from an EMBL/GenBank/DDBJ whole genome shotgun (WGS) entry which is preliminary data.</text>
</comment>
<dbReference type="Gene3D" id="3.60.15.10">
    <property type="entry name" value="Ribonuclease Z/Hydroxyacylglutathione hydrolase-like"/>
    <property type="match status" value="1"/>
</dbReference>
<dbReference type="PANTHER" id="PTHR42978:SF3">
    <property type="entry name" value="BLR3078 PROTEIN"/>
    <property type="match status" value="1"/>
</dbReference>
<keyword evidence="2" id="KW-0479">Metal-binding</keyword>
<dbReference type="AlphaFoldDB" id="A0A1Y3C7Z9"/>
<evidence type="ECO:0000256" key="1">
    <source>
        <dbReference type="ARBA" id="ARBA00007749"/>
    </source>
</evidence>
<proteinExistence type="inferred from homology"/>
<dbReference type="SMART" id="SM00849">
    <property type="entry name" value="Lactamase_B"/>
    <property type="match status" value="1"/>
</dbReference>
<dbReference type="GO" id="GO:0046872">
    <property type="term" value="F:metal ion binding"/>
    <property type="evidence" value="ECO:0007669"/>
    <property type="project" value="UniProtKB-KW"/>
</dbReference>
<evidence type="ECO:0000256" key="4">
    <source>
        <dbReference type="ARBA" id="ARBA00022833"/>
    </source>
</evidence>
<dbReference type="Proteomes" id="UP000242765">
    <property type="component" value="Unassembled WGS sequence"/>
</dbReference>
<dbReference type="RefSeq" id="WP_086204512.1">
    <property type="nucleotide sequence ID" value="NZ_NEGB01000010.1"/>
</dbReference>
<name>A0A1Y3C7Z9_9GAMM</name>
<evidence type="ECO:0000256" key="2">
    <source>
        <dbReference type="ARBA" id="ARBA00022723"/>
    </source>
</evidence>
<evidence type="ECO:0000313" key="6">
    <source>
        <dbReference type="EMBL" id="OTG63158.1"/>
    </source>
</evidence>
<organism evidence="6 7">
    <name type="scientific">Acinetobacter silvestris</name>
    <dbReference type="NCBI Taxonomy" id="1977882"/>
    <lineage>
        <taxon>Bacteria</taxon>
        <taxon>Pseudomonadati</taxon>
        <taxon>Pseudomonadota</taxon>
        <taxon>Gammaproteobacteria</taxon>
        <taxon>Moraxellales</taxon>
        <taxon>Moraxellaceae</taxon>
        <taxon>Acinetobacter</taxon>
    </lineage>
</organism>
<accession>A0A1Y3C7Z9</accession>
<dbReference type="OrthoDB" id="5443440at2"/>
<evidence type="ECO:0000256" key="3">
    <source>
        <dbReference type="ARBA" id="ARBA00022801"/>
    </source>
</evidence>
<comment type="similarity">
    <text evidence="1">Belongs to the metallo-beta-lactamase superfamily.</text>
</comment>
<dbReference type="CDD" id="cd07742">
    <property type="entry name" value="metallo-hydrolase-like_MBL-fold"/>
    <property type="match status" value="1"/>
</dbReference>
<feature type="domain" description="Metallo-beta-lactamase" evidence="5">
    <location>
        <begin position="31"/>
        <end position="260"/>
    </location>
</feature>
<dbReference type="EMBL" id="NEGB01000010">
    <property type="protein sequence ID" value="OTG63158.1"/>
    <property type="molecule type" value="Genomic_DNA"/>
</dbReference>
<gene>
    <name evidence="6" type="ORF">B9T28_13545</name>
</gene>
<dbReference type="InterPro" id="IPR051013">
    <property type="entry name" value="MBL_superfamily_lactonases"/>
</dbReference>
<evidence type="ECO:0000259" key="5">
    <source>
        <dbReference type="SMART" id="SM00849"/>
    </source>
</evidence>
<dbReference type="InterPro" id="IPR036866">
    <property type="entry name" value="RibonucZ/Hydroxyglut_hydro"/>
</dbReference>
<dbReference type="SUPFAM" id="SSF56281">
    <property type="entry name" value="Metallo-hydrolase/oxidoreductase"/>
    <property type="match status" value="1"/>
</dbReference>
<keyword evidence="4" id="KW-0862">Zinc</keyword>
<evidence type="ECO:0000313" key="7">
    <source>
        <dbReference type="Proteomes" id="UP000242765"/>
    </source>
</evidence>
<protein>
    <submittedName>
        <fullName evidence="6">MBL fold metallo-hydrolase</fullName>
    </submittedName>
</protein>
<dbReference type="STRING" id="1977882.B9T28_13545"/>
<dbReference type="Pfam" id="PF00753">
    <property type="entry name" value="Lactamase_B"/>
    <property type="match status" value="1"/>
</dbReference>